<proteinExistence type="predicted"/>
<dbReference type="EMBL" id="JAVHJL010000003">
    <property type="protein sequence ID" value="KAK6507975.1"/>
    <property type="molecule type" value="Genomic_DNA"/>
</dbReference>
<sequence length="90" mass="10237">MSEDVAQAENTPGLRRIEEVIGAVRAVDGRLQNIEDRRGRYTKSKLCCQSGYIMPRLYQKEMWAISEPPKPTPRPTTPPNKKPNKKLATQ</sequence>
<evidence type="ECO:0000313" key="3">
    <source>
        <dbReference type="Proteomes" id="UP001370758"/>
    </source>
</evidence>
<comment type="caution">
    <text evidence="2">The sequence shown here is derived from an EMBL/GenBank/DDBJ whole genome shotgun (WGS) entry which is preliminary data.</text>
</comment>
<feature type="region of interest" description="Disordered" evidence="1">
    <location>
        <begin position="65"/>
        <end position="90"/>
    </location>
</feature>
<accession>A0AAV9WGJ3</accession>
<dbReference type="Proteomes" id="UP001370758">
    <property type="component" value="Unassembled WGS sequence"/>
</dbReference>
<feature type="compositionally biased region" description="Pro residues" evidence="1">
    <location>
        <begin position="68"/>
        <end position="81"/>
    </location>
</feature>
<dbReference type="AlphaFoldDB" id="A0AAV9WGJ3"/>
<evidence type="ECO:0000313" key="2">
    <source>
        <dbReference type="EMBL" id="KAK6507975.1"/>
    </source>
</evidence>
<organism evidence="2 3">
    <name type="scientific">Arthrobotrys musiformis</name>
    <dbReference type="NCBI Taxonomy" id="47236"/>
    <lineage>
        <taxon>Eukaryota</taxon>
        <taxon>Fungi</taxon>
        <taxon>Dikarya</taxon>
        <taxon>Ascomycota</taxon>
        <taxon>Pezizomycotina</taxon>
        <taxon>Orbiliomycetes</taxon>
        <taxon>Orbiliales</taxon>
        <taxon>Orbiliaceae</taxon>
        <taxon>Arthrobotrys</taxon>
    </lineage>
</organism>
<gene>
    <name evidence="2" type="ORF">TWF481_006395</name>
</gene>
<keyword evidence="3" id="KW-1185">Reference proteome</keyword>
<name>A0AAV9WGJ3_9PEZI</name>
<reference evidence="2 3" key="1">
    <citation type="submission" date="2023-08" db="EMBL/GenBank/DDBJ databases">
        <authorList>
            <person name="Palmer J.M."/>
        </authorList>
    </citation>
    <scope>NUCLEOTIDE SEQUENCE [LARGE SCALE GENOMIC DNA]</scope>
    <source>
        <strain evidence="2 3">TWF481</strain>
    </source>
</reference>
<evidence type="ECO:0000256" key="1">
    <source>
        <dbReference type="SAM" id="MobiDB-lite"/>
    </source>
</evidence>
<protein>
    <submittedName>
        <fullName evidence="2">Uncharacterized protein</fullName>
    </submittedName>
</protein>